<accession>A0ABR2FU04</accession>
<reference evidence="2 3" key="1">
    <citation type="journal article" date="2024" name="G3 (Bethesda)">
        <title>Genome assembly of Hibiscus sabdariffa L. provides insights into metabolisms of medicinal natural products.</title>
        <authorList>
            <person name="Kim T."/>
        </authorList>
    </citation>
    <scope>NUCLEOTIDE SEQUENCE [LARGE SCALE GENOMIC DNA]</scope>
    <source>
        <strain evidence="2">TK-2024</strain>
        <tissue evidence="2">Old leaves</tissue>
    </source>
</reference>
<feature type="signal peptide" evidence="1">
    <location>
        <begin position="1"/>
        <end position="24"/>
    </location>
</feature>
<evidence type="ECO:0000256" key="1">
    <source>
        <dbReference type="SAM" id="SignalP"/>
    </source>
</evidence>
<evidence type="ECO:0008006" key="4">
    <source>
        <dbReference type="Google" id="ProtNLM"/>
    </source>
</evidence>
<gene>
    <name evidence="2" type="ORF">V6N12_022228</name>
</gene>
<organism evidence="2 3">
    <name type="scientific">Hibiscus sabdariffa</name>
    <name type="common">roselle</name>
    <dbReference type="NCBI Taxonomy" id="183260"/>
    <lineage>
        <taxon>Eukaryota</taxon>
        <taxon>Viridiplantae</taxon>
        <taxon>Streptophyta</taxon>
        <taxon>Embryophyta</taxon>
        <taxon>Tracheophyta</taxon>
        <taxon>Spermatophyta</taxon>
        <taxon>Magnoliopsida</taxon>
        <taxon>eudicotyledons</taxon>
        <taxon>Gunneridae</taxon>
        <taxon>Pentapetalae</taxon>
        <taxon>rosids</taxon>
        <taxon>malvids</taxon>
        <taxon>Malvales</taxon>
        <taxon>Malvaceae</taxon>
        <taxon>Malvoideae</taxon>
        <taxon>Hibiscus</taxon>
    </lineage>
</organism>
<dbReference type="EMBL" id="JBBPBM010000004">
    <property type="protein sequence ID" value="KAK8587749.1"/>
    <property type="molecule type" value="Genomic_DNA"/>
</dbReference>
<dbReference type="Proteomes" id="UP001472677">
    <property type="component" value="Unassembled WGS sequence"/>
</dbReference>
<keyword evidence="1" id="KW-0732">Signal</keyword>
<evidence type="ECO:0000313" key="2">
    <source>
        <dbReference type="EMBL" id="KAK8587749.1"/>
    </source>
</evidence>
<evidence type="ECO:0000313" key="3">
    <source>
        <dbReference type="Proteomes" id="UP001472677"/>
    </source>
</evidence>
<comment type="caution">
    <text evidence="2">The sequence shown here is derived from an EMBL/GenBank/DDBJ whole genome shotgun (WGS) entry which is preliminary data.</text>
</comment>
<feature type="chain" id="PRO_5046341914" description="Secreted protein" evidence="1">
    <location>
        <begin position="25"/>
        <end position="97"/>
    </location>
</feature>
<name>A0ABR2FU04_9ROSI</name>
<sequence>MLSTIVVCVLTGLFLTFKLHYHEAHNGTCDLPHGCLDYICTNRPLWPTCLLWLRMSAALADDPLGFGNWQQHTFVVALAPLVPTPTASHTFHSPHPI</sequence>
<protein>
    <recommendedName>
        <fullName evidence="4">Secreted protein</fullName>
    </recommendedName>
</protein>
<proteinExistence type="predicted"/>
<keyword evidence="3" id="KW-1185">Reference proteome</keyword>